<sequence length="139" mass="15701">MEKMIPILLICSLMAVFNPVSVDGNQSRLYVVDISAIEITDAGAERYVPDAGISLINLSSGQEIKPYKSTSSGNSYSFMAESREAQYAVEVRNKDYKVVNGRELDLRKVKKYAWKQVYLKKTSKIYANCPDIYNESEIK</sequence>
<protein>
    <submittedName>
        <fullName evidence="1">Uncharacterized protein</fullName>
    </submittedName>
</protein>
<dbReference type="EMBL" id="LIZX01000137">
    <property type="protein sequence ID" value="KPJ65076.1"/>
    <property type="molecule type" value="Genomic_DNA"/>
</dbReference>
<organism evidence="1 2">
    <name type="scientific">candidate division WOR-1 bacterium DG_54_3</name>
    <dbReference type="NCBI Taxonomy" id="1703775"/>
    <lineage>
        <taxon>Bacteria</taxon>
        <taxon>Bacillati</taxon>
        <taxon>Saganbacteria</taxon>
    </lineage>
</organism>
<name>A0A0S7XRT3_UNCSA</name>
<reference evidence="1 2" key="1">
    <citation type="journal article" date="2015" name="Microbiome">
        <title>Genomic resolution of linkages in carbon, nitrogen, and sulfur cycling among widespread estuary sediment bacteria.</title>
        <authorList>
            <person name="Baker B.J."/>
            <person name="Lazar C.S."/>
            <person name="Teske A.P."/>
            <person name="Dick G.J."/>
        </authorList>
    </citation>
    <scope>NUCLEOTIDE SEQUENCE [LARGE SCALE GENOMIC DNA]</scope>
    <source>
        <strain evidence="1">DG_54_3</strain>
    </source>
</reference>
<dbReference type="AlphaFoldDB" id="A0A0S7XRT3"/>
<evidence type="ECO:0000313" key="1">
    <source>
        <dbReference type="EMBL" id="KPJ65076.1"/>
    </source>
</evidence>
<gene>
    <name evidence="1" type="ORF">AMJ44_11065</name>
</gene>
<comment type="caution">
    <text evidence="1">The sequence shown here is derived from an EMBL/GenBank/DDBJ whole genome shotgun (WGS) entry which is preliminary data.</text>
</comment>
<accession>A0A0S7XRT3</accession>
<dbReference type="Proteomes" id="UP000051861">
    <property type="component" value="Unassembled WGS sequence"/>
</dbReference>
<evidence type="ECO:0000313" key="2">
    <source>
        <dbReference type="Proteomes" id="UP000051861"/>
    </source>
</evidence>
<proteinExistence type="predicted"/>